<gene>
    <name evidence="3" type="ORF">SISI_0242</name>
</gene>
<dbReference type="Pfam" id="PF02325">
    <property type="entry name" value="CCB3_YggT"/>
    <property type="match status" value="2"/>
</dbReference>
<dbReference type="AlphaFoldDB" id="A0A6S6S025"/>
<evidence type="ECO:0000256" key="1">
    <source>
        <dbReference type="ARBA" id="ARBA00010894"/>
    </source>
</evidence>
<feature type="transmembrane region" description="Helical" evidence="2">
    <location>
        <begin position="146"/>
        <end position="171"/>
    </location>
</feature>
<dbReference type="GO" id="GO:0016020">
    <property type="term" value="C:membrane"/>
    <property type="evidence" value="ECO:0007669"/>
    <property type="project" value="InterPro"/>
</dbReference>
<name>A0A6S6S025_9GAMM</name>
<evidence type="ECO:0000313" key="4">
    <source>
        <dbReference type="Proteomes" id="UP000560980"/>
    </source>
</evidence>
<proteinExistence type="inferred from homology"/>
<feature type="transmembrane region" description="Helical" evidence="2">
    <location>
        <begin position="6"/>
        <end position="26"/>
    </location>
</feature>
<accession>A0A6S6S025</accession>
<feature type="transmembrane region" description="Helical" evidence="2">
    <location>
        <begin position="64"/>
        <end position="86"/>
    </location>
</feature>
<organism evidence="3 4">
    <name type="scientific">Candidatus Portiera aleyrodidarum</name>
    <name type="common">primary endosymbiont of Bemisia tabaci</name>
    <dbReference type="NCBI Taxonomy" id="91844"/>
    <lineage>
        <taxon>Bacteria</taxon>
        <taxon>Pseudomonadati</taxon>
        <taxon>Pseudomonadota</taxon>
        <taxon>Gammaproteobacteria</taxon>
        <taxon>Candidatus Johnevansiales</taxon>
        <taxon>Candidatus Johnevansiaceae</taxon>
        <taxon>Candidatus Portiera</taxon>
    </lineage>
</organism>
<dbReference type="InterPro" id="IPR003425">
    <property type="entry name" value="CCB3/YggT"/>
</dbReference>
<comment type="caution">
    <text evidence="3">The sequence shown here is derived from an EMBL/GenBank/DDBJ whole genome shotgun (WGS) entry which is preliminary data.</text>
</comment>
<dbReference type="Proteomes" id="UP000560980">
    <property type="component" value="Unassembled WGS sequence"/>
</dbReference>
<protein>
    <submittedName>
        <fullName evidence="3">YGGT family protein</fullName>
    </submittedName>
</protein>
<sequence>MENIGLSLINTLFNLYTFMLMLRFALHISYVDKTNPITQNIRRITSFIVNPLKKFIKSIGCFDLATFMSAFLIKTFSISIIYFLYINSIPPIINLFIGSLASVLNILSRLYFFSLIIMTIINWILNHSDHPGSIFIIQITEPIMLLLRKIIPPIGIIDITPIAAFIIINLIDNIIICPLINFASLPSSILVGY</sequence>
<keyword evidence="2" id="KW-1133">Transmembrane helix</keyword>
<reference evidence="3 4" key="1">
    <citation type="submission" date="2019-12" db="EMBL/GenBank/DDBJ databases">
        <authorList>
            <person name="Santos-Garcia D."/>
            <person name="Santos-Garcia D."/>
            <person name="Santos-Garcia D."/>
        </authorList>
    </citation>
    <scope>NUCLEOTIDE SEQUENCE [LARGE SCALE GENOMIC DNA]</scope>
    <source>
        <strain evidence="3">SiSi</strain>
    </source>
</reference>
<dbReference type="PANTHER" id="PTHR33219:SF14">
    <property type="entry name" value="PROTEIN COFACTOR ASSEMBLY OF COMPLEX C SUBUNIT B CCB3, CHLOROPLASTIC-RELATED"/>
    <property type="match status" value="1"/>
</dbReference>
<comment type="similarity">
    <text evidence="1">Belongs to the YggT family.</text>
</comment>
<keyword evidence="2" id="KW-0812">Transmembrane</keyword>
<dbReference type="EMBL" id="CACTJB010000002">
    <property type="protein sequence ID" value="CAA3708822.1"/>
    <property type="molecule type" value="Genomic_DNA"/>
</dbReference>
<keyword evidence="2" id="KW-0472">Membrane</keyword>
<evidence type="ECO:0000313" key="3">
    <source>
        <dbReference type="EMBL" id="CAA3708822.1"/>
    </source>
</evidence>
<dbReference type="PANTHER" id="PTHR33219">
    <property type="entry name" value="YLMG HOMOLOG PROTEIN 2, CHLOROPLASTIC"/>
    <property type="match status" value="1"/>
</dbReference>
<dbReference type="RefSeq" id="WP_183043012.1">
    <property type="nucleotide sequence ID" value="NZ_CACTJB010000002.1"/>
</dbReference>
<evidence type="ECO:0000256" key="2">
    <source>
        <dbReference type="SAM" id="Phobius"/>
    </source>
</evidence>